<keyword evidence="6" id="KW-0560">Oxidoreductase</keyword>
<protein>
    <submittedName>
        <fullName evidence="10">Flavodoxin reductases (Ferredoxin-NADPH reductases) family 1</fullName>
    </submittedName>
</protein>
<dbReference type="PANTHER" id="PTHR47354:SF8">
    <property type="entry name" value="1,2-PHENYLACETYL-COA EPOXIDASE, SUBUNIT E"/>
    <property type="match status" value="1"/>
</dbReference>
<dbReference type="InterPro" id="IPR001041">
    <property type="entry name" value="2Fe-2S_ferredoxin-type"/>
</dbReference>
<evidence type="ECO:0000256" key="2">
    <source>
        <dbReference type="ARBA" id="ARBA00022630"/>
    </source>
</evidence>
<dbReference type="GO" id="GO:0051537">
    <property type="term" value="F:2 iron, 2 sulfur cluster binding"/>
    <property type="evidence" value="ECO:0007669"/>
    <property type="project" value="UniProtKB-KW"/>
</dbReference>
<evidence type="ECO:0000256" key="4">
    <source>
        <dbReference type="ARBA" id="ARBA00022723"/>
    </source>
</evidence>
<evidence type="ECO:0000256" key="7">
    <source>
        <dbReference type="ARBA" id="ARBA00023004"/>
    </source>
</evidence>
<evidence type="ECO:0000313" key="10">
    <source>
        <dbReference type="EMBL" id="VAW27425.1"/>
    </source>
</evidence>
<dbReference type="Pfam" id="PF00111">
    <property type="entry name" value="Fer2"/>
    <property type="match status" value="1"/>
</dbReference>
<dbReference type="InterPro" id="IPR006058">
    <property type="entry name" value="2Fe2S_fd_BS"/>
</dbReference>
<evidence type="ECO:0000256" key="1">
    <source>
        <dbReference type="ARBA" id="ARBA00001974"/>
    </source>
</evidence>
<accession>A0A3B0U902</accession>
<dbReference type="PROSITE" id="PS51085">
    <property type="entry name" value="2FE2S_FER_2"/>
    <property type="match status" value="1"/>
</dbReference>
<dbReference type="PANTHER" id="PTHR47354">
    <property type="entry name" value="NADH OXIDOREDUCTASE HCR"/>
    <property type="match status" value="1"/>
</dbReference>
<dbReference type="InterPro" id="IPR012675">
    <property type="entry name" value="Beta-grasp_dom_sf"/>
</dbReference>
<keyword evidence="4" id="KW-0479">Metal-binding</keyword>
<organism evidence="10">
    <name type="scientific">hydrothermal vent metagenome</name>
    <dbReference type="NCBI Taxonomy" id="652676"/>
    <lineage>
        <taxon>unclassified sequences</taxon>
        <taxon>metagenomes</taxon>
        <taxon>ecological metagenomes</taxon>
    </lineage>
</organism>
<evidence type="ECO:0000256" key="8">
    <source>
        <dbReference type="ARBA" id="ARBA00023014"/>
    </source>
</evidence>
<dbReference type="InterPro" id="IPR039261">
    <property type="entry name" value="FNR_nucleotide-bd"/>
</dbReference>
<keyword evidence="8" id="KW-0411">Iron-sulfur</keyword>
<dbReference type="EMBL" id="UOES01000234">
    <property type="protein sequence ID" value="VAW27425.1"/>
    <property type="molecule type" value="Genomic_DNA"/>
</dbReference>
<dbReference type="PROSITE" id="PS00197">
    <property type="entry name" value="2FE2S_FER_1"/>
    <property type="match status" value="1"/>
</dbReference>
<reference evidence="10" key="1">
    <citation type="submission" date="2018-06" db="EMBL/GenBank/DDBJ databases">
        <authorList>
            <person name="Zhirakovskaya E."/>
        </authorList>
    </citation>
    <scope>NUCLEOTIDE SEQUENCE</scope>
</reference>
<sequence>MDVMEPMGNFTTEFNPANKRHIIMFGGGSGITPLMSHAKSALTQEPNSIVSLIYANRDIDSIIFKEDFQDLTLKYEGRFRVIHILDNAPLEWQGPSGLLNHEMLTDLFERIPNWGIGQTTYIMCGPEGMMNNVETLLAQQNIPAEKVFKESFVAGTINKEDESGSSDEIQERTVTILYDDEEFEVKVSPKKAILDAALDMEIDLPYSCQSGLCTACRGKCVSGSVKMDEEEGLSKAEIEAGYVLPCVSHPLTDDVKIKIG</sequence>
<dbReference type="PRINTS" id="PR00406">
    <property type="entry name" value="CYTB5RDTASE"/>
</dbReference>
<dbReference type="Gene3D" id="3.40.50.80">
    <property type="entry name" value="Nucleotide-binding domain of ferredoxin-NADP reductase (FNR) module"/>
    <property type="match status" value="1"/>
</dbReference>
<keyword evidence="3" id="KW-0001">2Fe-2S</keyword>
<dbReference type="SUPFAM" id="SSF54292">
    <property type="entry name" value="2Fe-2S ferredoxin-like"/>
    <property type="match status" value="1"/>
</dbReference>
<dbReference type="InterPro" id="IPR001433">
    <property type="entry name" value="OxRdtase_FAD/NAD-bd"/>
</dbReference>
<evidence type="ECO:0000256" key="5">
    <source>
        <dbReference type="ARBA" id="ARBA00022827"/>
    </source>
</evidence>
<name>A0A3B0U902_9ZZZZ</name>
<evidence type="ECO:0000256" key="3">
    <source>
        <dbReference type="ARBA" id="ARBA00022714"/>
    </source>
</evidence>
<feature type="domain" description="2Fe-2S ferredoxin-type" evidence="9">
    <location>
        <begin position="172"/>
        <end position="260"/>
    </location>
</feature>
<dbReference type="GO" id="GO:0046872">
    <property type="term" value="F:metal ion binding"/>
    <property type="evidence" value="ECO:0007669"/>
    <property type="project" value="UniProtKB-KW"/>
</dbReference>
<dbReference type="GO" id="GO:0016491">
    <property type="term" value="F:oxidoreductase activity"/>
    <property type="evidence" value="ECO:0007669"/>
    <property type="project" value="UniProtKB-KW"/>
</dbReference>
<dbReference type="Gene3D" id="3.10.20.30">
    <property type="match status" value="1"/>
</dbReference>
<dbReference type="AlphaFoldDB" id="A0A3B0U902"/>
<proteinExistence type="predicted"/>
<dbReference type="InterPro" id="IPR036010">
    <property type="entry name" value="2Fe-2S_ferredoxin-like_sf"/>
</dbReference>
<evidence type="ECO:0000259" key="9">
    <source>
        <dbReference type="PROSITE" id="PS51085"/>
    </source>
</evidence>
<dbReference type="Pfam" id="PF00175">
    <property type="entry name" value="NAD_binding_1"/>
    <property type="match status" value="1"/>
</dbReference>
<comment type="cofactor">
    <cofactor evidence="1">
        <name>FAD</name>
        <dbReference type="ChEBI" id="CHEBI:57692"/>
    </cofactor>
</comment>
<dbReference type="GO" id="GO:0050660">
    <property type="term" value="F:flavin adenine dinucleotide binding"/>
    <property type="evidence" value="ECO:0007669"/>
    <property type="project" value="TreeGrafter"/>
</dbReference>
<dbReference type="CDD" id="cd00207">
    <property type="entry name" value="fer2"/>
    <property type="match status" value="1"/>
</dbReference>
<keyword evidence="5" id="KW-0274">FAD</keyword>
<gene>
    <name evidence="10" type="ORF">MNBD_BACTEROID06-970</name>
</gene>
<keyword evidence="2" id="KW-0285">Flavoprotein</keyword>
<dbReference type="SUPFAM" id="SSF52343">
    <property type="entry name" value="Ferredoxin reductase-like, C-terminal NADP-linked domain"/>
    <property type="match status" value="1"/>
</dbReference>
<keyword evidence="7" id="KW-0408">Iron</keyword>
<evidence type="ECO:0000256" key="6">
    <source>
        <dbReference type="ARBA" id="ARBA00023002"/>
    </source>
</evidence>
<dbReference type="InterPro" id="IPR050415">
    <property type="entry name" value="MRET"/>
</dbReference>